<comment type="caution">
    <text evidence="1">The sequence shown here is derived from an EMBL/GenBank/DDBJ whole genome shotgun (WGS) entry which is preliminary data.</text>
</comment>
<gene>
    <name evidence="1" type="ORF">CAL25_10400</name>
</gene>
<reference evidence="1 2" key="1">
    <citation type="submission" date="2017-05" db="EMBL/GenBank/DDBJ databases">
        <title>Complete and WGS of Bordetella genogroups.</title>
        <authorList>
            <person name="Spilker T."/>
            <person name="LiPuma J."/>
        </authorList>
    </citation>
    <scope>NUCLEOTIDE SEQUENCE [LARGE SCALE GENOMIC DNA]</scope>
    <source>
        <strain evidence="1 2">AU10456</strain>
    </source>
</reference>
<evidence type="ECO:0008006" key="3">
    <source>
        <dbReference type="Google" id="ProtNLM"/>
    </source>
</evidence>
<dbReference type="EMBL" id="NEVP01000006">
    <property type="protein sequence ID" value="OZI51918.1"/>
    <property type="molecule type" value="Genomic_DNA"/>
</dbReference>
<dbReference type="Proteomes" id="UP000216913">
    <property type="component" value="Unassembled WGS sequence"/>
</dbReference>
<dbReference type="AlphaFoldDB" id="A0A261TQH8"/>
<sequence>MIVEVFQHPDGQWSFRSIALLGVQEDRGRYPDAAQAEAAARIAYPDVSVDRVAPEDDTARRAPPG</sequence>
<proteinExistence type="predicted"/>
<protein>
    <recommendedName>
        <fullName evidence="3">DUF2188 domain-containing protein</fullName>
    </recommendedName>
</protein>
<accession>A0A261TQH8</accession>
<evidence type="ECO:0000313" key="1">
    <source>
        <dbReference type="EMBL" id="OZI51918.1"/>
    </source>
</evidence>
<name>A0A261TQH8_9BORD</name>
<dbReference type="RefSeq" id="WP_094799875.1">
    <property type="nucleotide sequence ID" value="NZ_NEVN01000005.1"/>
</dbReference>
<organism evidence="1 2">
    <name type="scientific">Bordetella genomosp. 5</name>
    <dbReference type="NCBI Taxonomy" id="1395608"/>
    <lineage>
        <taxon>Bacteria</taxon>
        <taxon>Pseudomonadati</taxon>
        <taxon>Pseudomonadota</taxon>
        <taxon>Betaproteobacteria</taxon>
        <taxon>Burkholderiales</taxon>
        <taxon>Alcaligenaceae</taxon>
        <taxon>Bordetella</taxon>
    </lineage>
</organism>
<dbReference type="OrthoDB" id="8637286at2"/>
<keyword evidence="2" id="KW-1185">Reference proteome</keyword>
<evidence type="ECO:0000313" key="2">
    <source>
        <dbReference type="Proteomes" id="UP000216913"/>
    </source>
</evidence>